<dbReference type="SUPFAM" id="SSF56112">
    <property type="entry name" value="Protein kinase-like (PK-like)"/>
    <property type="match status" value="1"/>
</dbReference>
<dbReference type="Proteomes" id="UP001497453">
    <property type="component" value="Chromosome 10"/>
</dbReference>
<feature type="region of interest" description="Disordered" evidence="1">
    <location>
        <begin position="263"/>
        <end position="308"/>
    </location>
</feature>
<gene>
    <name evidence="3" type="ORF">GFSPODELE1_LOCUS2188</name>
</gene>
<proteinExistence type="predicted"/>
<evidence type="ECO:0000313" key="3">
    <source>
        <dbReference type="EMBL" id="CAL1698516.1"/>
    </source>
</evidence>
<dbReference type="PANTHER" id="PTHR38248:SF2">
    <property type="entry name" value="FUNK1 11"/>
    <property type="match status" value="1"/>
</dbReference>
<evidence type="ECO:0000259" key="2">
    <source>
        <dbReference type="Pfam" id="PF17667"/>
    </source>
</evidence>
<feature type="region of interest" description="Disordered" evidence="1">
    <location>
        <begin position="636"/>
        <end position="665"/>
    </location>
</feature>
<feature type="compositionally biased region" description="Polar residues" evidence="1">
    <location>
        <begin position="270"/>
        <end position="279"/>
    </location>
</feature>
<dbReference type="Pfam" id="PF17667">
    <property type="entry name" value="Pkinase_fungal"/>
    <property type="match status" value="1"/>
</dbReference>
<dbReference type="InterPro" id="IPR011009">
    <property type="entry name" value="Kinase-like_dom_sf"/>
</dbReference>
<sequence length="832" mass="94917">MVLFPRYWFGLPYPPEYLALHGIDTDIDMPDTTYASEEEDILPELPKRKQKAYSTPNVLNLRATTPLGRAASDVPRTPVRSNLMQTKTEKGYEDKLVKEFLRMDFQNKTDIGYDVVDFVRHVWKFSPEDIPRRDEGYQFDHTNCRLYAMKQYIKYDGLKTQRITGERACCSAFENIVKYICKDLDKARPSDGTRFPGILKFLHDRTPASDFANFKPDFGYGPDVELHGQEWANWGAYGELKKREATQEKTPKVTNEMINELQGIRKKQKTQPLASSSREGNIPPVDEGSTSIRKRKSTADQPSASSKRYKAVKGTYDATFSHTVVFTGNDMQSAKYANELASHGIRNFASGFLVEDTKMTLWYADRMGLVKSKGFDVFKEPAQFLLVIAALHFASRATLGFNPLIRYGPDFVKTYENGVLALPYSYDIDGKKLNDMTFALDVSAGKQPAVAYGAVGRGTTVVPIKAVGAAQDLFGDDDLVAKMSWQPVNRVNTEDGIVRVIRQKIGKSRTKKYLLKHIVDMKCSLDLTSAELGLPRASMYLPEAYEPRIFRVLIVKEYLPLECVRSLAEFKQIIIDVVQVHHYVFIQIKILHRDISITNVMFYREPGGHVVGVLSDWDLSTYRNGLLVKGEVESDLTPTIPKDDEQDPKDAKDDSEEEQPTRKKARYRTGTGPFMALDLLSTTTILHRYRHDLESFFYLLCYFCATFVPPKADQTKGSFRFLPGWEHSDLKKVCSAKKAFLGNHDGGFRALFTEAHESYRPLFDKWIRPLYTQFKTVPSIASQLEDNYGWIMEAREAKDSKEEKKYLKAVNQIIVKADKVYMYKNFIDVLLK</sequence>
<reference evidence="4" key="1">
    <citation type="submission" date="2024-04" db="EMBL/GenBank/DDBJ databases">
        <authorList>
            <person name="Shaw F."/>
            <person name="Minotto A."/>
        </authorList>
    </citation>
    <scope>NUCLEOTIDE SEQUENCE [LARGE SCALE GENOMIC DNA]</scope>
</reference>
<dbReference type="InterPro" id="IPR040976">
    <property type="entry name" value="Pkinase_fungal"/>
</dbReference>
<feature type="domain" description="Fungal-type protein kinase" evidence="2">
    <location>
        <begin position="302"/>
        <end position="704"/>
    </location>
</feature>
<dbReference type="PANTHER" id="PTHR38248">
    <property type="entry name" value="FUNK1 6"/>
    <property type="match status" value="1"/>
</dbReference>
<dbReference type="EMBL" id="OZ037953">
    <property type="protein sequence ID" value="CAL1698516.1"/>
    <property type="molecule type" value="Genomic_DNA"/>
</dbReference>
<accession>A0ABP1CS57</accession>
<evidence type="ECO:0000256" key="1">
    <source>
        <dbReference type="SAM" id="MobiDB-lite"/>
    </source>
</evidence>
<organism evidence="3 4">
    <name type="scientific">Somion occarium</name>
    <dbReference type="NCBI Taxonomy" id="3059160"/>
    <lineage>
        <taxon>Eukaryota</taxon>
        <taxon>Fungi</taxon>
        <taxon>Dikarya</taxon>
        <taxon>Basidiomycota</taxon>
        <taxon>Agaricomycotina</taxon>
        <taxon>Agaricomycetes</taxon>
        <taxon>Polyporales</taxon>
        <taxon>Cerrenaceae</taxon>
        <taxon>Somion</taxon>
    </lineage>
</organism>
<name>A0ABP1CS57_9APHY</name>
<evidence type="ECO:0000313" key="4">
    <source>
        <dbReference type="Proteomes" id="UP001497453"/>
    </source>
</evidence>
<protein>
    <recommendedName>
        <fullName evidence="2">Fungal-type protein kinase domain-containing protein</fullName>
    </recommendedName>
</protein>
<dbReference type="Gene3D" id="1.10.510.10">
    <property type="entry name" value="Transferase(Phosphotransferase) domain 1"/>
    <property type="match status" value="1"/>
</dbReference>
<keyword evidence="4" id="KW-1185">Reference proteome</keyword>